<protein>
    <submittedName>
        <fullName evidence="1">Uncharacterized protein</fullName>
    </submittedName>
</protein>
<keyword evidence="2" id="KW-1185">Reference proteome</keyword>
<evidence type="ECO:0000313" key="1">
    <source>
        <dbReference type="EnsemblMetazoa" id="G18216.1:cds"/>
    </source>
</evidence>
<name>A0A8W8JB52_MAGGI</name>
<organism evidence="1 2">
    <name type="scientific">Magallana gigas</name>
    <name type="common">Pacific oyster</name>
    <name type="synonym">Crassostrea gigas</name>
    <dbReference type="NCBI Taxonomy" id="29159"/>
    <lineage>
        <taxon>Eukaryota</taxon>
        <taxon>Metazoa</taxon>
        <taxon>Spiralia</taxon>
        <taxon>Lophotrochozoa</taxon>
        <taxon>Mollusca</taxon>
        <taxon>Bivalvia</taxon>
        <taxon>Autobranchia</taxon>
        <taxon>Pteriomorphia</taxon>
        <taxon>Ostreida</taxon>
        <taxon>Ostreoidea</taxon>
        <taxon>Ostreidae</taxon>
        <taxon>Magallana</taxon>
    </lineage>
</organism>
<proteinExistence type="predicted"/>
<dbReference type="Proteomes" id="UP000005408">
    <property type="component" value="Unassembled WGS sequence"/>
</dbReference>
<evidence type="ECO:0000313" key="2">
    <source>
        <dbReference type="Proteomes" id="UP000005408"/>
    </source>
</evidence>
<dbReference type="EnsemblMetazoa" id="G18216.1">
    <property type="protein sequence ID" value="G18216.1:cds"/>
    <property type="gene ID" value="G18216"/>
</dbReference>
<reference evidence="1" key="1">
    <citation type="submission" date="2022-08" db="UniProtKB">
        <authorList>
            <consortium name="EnsemblMetazoa"/>
        </authorList>
    </citation>
    <scope>IDENTIFICATION</scope>
    <source>
        <strain evidence="1">05x7-T-G4-1.051#20</strain>
    </source>
</reference>
<dbReference type="AlphaFoldDB" id="A0A8W8JB52"/>
<accession>A0A8W8JB52</accession>
<sequence length="257" mass="29400">MKEQKYELTGYCDNVSTIVSRRKRQKCEENTPKSKVKADVYNFVTHHHDGPPQIVVGNPISKNPCSYDAVKDVLLQIKNDVGISNHRSWPIVGCDGLPYVIASRVIKETADLQDILLQPGLGHWEMNMAKEVIFTYALALYVFRAGIRRNNAEAIFAARLKFSPLFFGMNKTNYQKIEILDLLMRESAPKEIQDFLSKHETFSQSGHPSKGEGCDFILESKNKLIKRWLPPGGPQDKHWRQTCCNLDKLEKVTFLYI</sequence>